<dbReference type="OrthoDB" id="3647690at2759"/>
<evidence type="ECO:0008006" key="4">
    <source>
        <dbReference type="Google" id="ProtNLM"/>
    </source>
</evidence>
<dbReference type="PRINTS" id="PR02093">
    <property type="entry name" value="HDA1SUBUNIT3"/>
</dbReference>
<dbReference type="InterPro" id="IPR026216">
    <property type="entry name" value="HDA3"/>
</dbReference>
<sequence length="583" mass="67756">MDLFKILDTTPEPPIIDLTHTSNNTSGDYWLPVPMSNYQMELTDHVISLHYSDILKYFETDDKDIVLLDSLEQLYLNSQLVSTHPYSLIKHFIPKNLTSKDTLFQLIEFSGKFQVLRDMLALLETRKLNIAIVSKSGDRCFDLLEALLLGSRVNIKRYAGSYVKDPSKLKQRDLTVHLVPTDVELTTTDLNDETFDLIFAIDITAKNELLHSLKKTPKTPILRFITTNSIDHAAMYFRKLHDSEEKTQEYLVEVTAAVIVLRSRIGVLPPDLRPIYTKNLTYLEKWAHDYENETWPLPEMSSISLYDSGDVERSLLREVRFNNVKKLLKGDKHSFYELKRLERDYSTNPLKEVNFGILRTNKDYNESLTHKLIQDFTKSLHSHNDAKNQLKHFKEGLTLIDEKYALDDETKLLKDLDHMKLRIQTAEHKSTKLGPQIEQMKQDIESLNKEIDKFKQDDTNVLSKINELKSSIRTKEKKEATLIQEKEYMTKEINNAKQSITDSESQIEQVKTQIIDQTEQFKHYFDEDKPPSSTKETVDEDEELQKLKELKENLQSSIKSNLAKLANLKLRTDNRRNSPSIKS</sequence>
<dbReference type="Gene3D" id="3.40.50.12360">
    <property type="match status" value="1"/>
</dbReference>
<reference evidence="2" key="1">
    <citation type="journal article" date="2021" name="Open Biol.">
        <title>Shared evolutionary footprints suggest mitochondrial oxidative damage underlies multiple complex I losses in fungi.</title>
        <authorList>
            <person name="Schikora-Tamarit M.A."/>
            <person name="Marcet-Houben M."/>
            <person name="Nosek J."/>
            <person name="Gabaldon T."/>
        </authorList>
    </citation>
    <scope>NUCLEOTIDE SEQUENCE</scope>
    <source>
        <strain evidence="2">CBS2887</strain>
    </source>
</reference>
<dbReference type="Pfam" id="PF11496">
    <property type="entry name" value="HDA2-3"/>
    <property type="match status" value="1"/>
</dbReference>
<evidence type="ECO:0000313" key="2">
    <source>
        <dbReference type="EMBL" id="KAH3683738.1"/>
    </source>
</evidence>
<accession>A0A9P8Q472</accession>
<evidence type="ECO:0000313" key="3">
    <source>
        <dbReference type="Proteomes" id="UP000774326"/>
    </source>
</evidence>
<name>A0A9P8Q472_WICPI</name>
<dbReference type="Proteomes" id="UP000774326">
    <property type="component" value="Unassembled WGS sequence"/>
</dbReference>
<dbReference type="InterPro" id="IPR038609">
    <property type="entry name" value="HDA1_su2/3_sf"/>
</dbReference>
<dbReference type="EMBL" id="JAEUBG010002973">
    <property type="protein sequence ID" value="KAH3683738.1"/>
    <property type="molecule type" value="Genomic_DNA"/>
</dbReference>
<protein>
    <recommendedName>
        <fullName evidence="4">HDA1 complex subunit 3</fullName>
    </recommendedName>
</protein>
<feature type="region of interest" description="Disordered" evidence="1">
    <location>
        <begin position="524"/>
        <end position="543"/>
    </location>
</feature>
<organism evidence="2 3">
    <name type="scientific">Wickerhamomyces pijperi</name>
    <name type="common">Yeast</name>
    <name type="synonym">Pichia pijperi</name>
    <dbReference type="NCBI Taxonomy" id="599730"/>
    <lineage>
        <taxon>Eukaryota</taxon>
        <taxon>Fungi</taxon>
        <taxon>Dikarya</taxon>
        <taxon>Ascomycota</taxon>
        <taxon>Saccharomycotina</taxon>
        <taxon>Saccharomycetes</taxon>
        <taxon>Phaffomycetales</taxon>
        <taxon>Wickerhamomycetaceae</taxon>
        <taxon>Wickerhamomyces</taxon>
    </lineage>
</organism>
<comment type="caution">
    <text evidence="2">The sequence shown here is derived from an EMBL/GenBank/DDBJ whole genome shotgun (WGS) entry which is preliminary data.</text>
</comment>
<reference evidence="2" key="2">
    <citation type="submission" date="2021-01" db="EMBL/GenBank/DDBJ databases">
        <authorList>
            <person name="Schikora-Tamarit M.A."/>
        </authorList>
    </citation>
    <scope>NUCLEOTIDE SEQUENCE</scope>
    <source>
        <strain evidence="2">CBS2887</strain>
    </source>
</reference>
<proteinExistence type="predicted"/>
<evidence type="ECO:0000256" key="1">
    <source>
        <dbReference type="SAM" id="MobiDB-lite"/>
    </source>
</evidence>
<dbReference type="GO" id="GO:0070823">
    <property type="term" value="C:HDA1 complex"/>
    <property type="evidence" value="ECO:0007669"/>
    <property type="project" value="InterPro"/>
</dbReference>
<keyword evidence="3" id="KW-1185">Reference proteome</keyword>
<dbReference type="AlphaFoldDB" id="A0A9P8Q472"/>
<dbReference type="InterPro" id="IPR021006">
    <property type="entry name" value="Hda2/3"/>
</dbReference>
<gene>
    <name evidence="2" type="ORF">WICPIJ_005299</name>
</gene>